<dbReference type="PANTHER" id="PTHR46797">
    <property type="entry name" value="HTH-TYPE TRANSCRIPTIONAL REGULATOR"/>
    <property type="match status" value="1"/>
</dbReference>
<dbReference type="Gene3D" id="1.10.260.40">
    <property type="entry name" value="lambda repressor-like DNA-binding domains"/>
    <property type="match status" value="1"/>
</dbReference>
<evidence type="ECO:0000256" key="1">
    <source>
        <dbReference type="ARBA" id="ARBA00023125"/>
    </source>
</evidence>
<comment type="caution">
    <text evidence="3">The sequence shown here is derived from an EMBL/GenBank/DDBJ whole genome shotgun (WGS) entry which is preliminary data.</text>
</comment>
<dbReference type="GO" id="GO:0003700">
    <property type="term" value="F:DNA-binding transcription factor activity"/>
    <property type="evidence" value="ECO:0007669"/>
    <property type="project" value="TreeGrafter"/>
</dbReference>
<dbReference type="EMBL" id="QRFF01000002">
    <property type="protein sequence ID" value="KAA3502776.1"/>
    <property type="molecule type" value="Genomic_DNA"/>
</dbReference>
<dbReference type="PANTHER" id="PTHR46797:SF1">
    <property type="entry name" value="METHYLPHOSPHONATE SYNTHASE"/>
    <property type="match status" value="1"/>
</dbReference>
<organism evidence="3 4">
    <name type="scientific">Rhizobium rhizogenes</name>
    <name type="common">Agrobacterium rhizogenes</name>
    <dbReference type="NCBI Taxonomy" id="359"/>
    <lineage>
        <taxon>Bacteria</taxon>
        <taxon>Pseudomonadati</taxon>
        <taxon>Pseudomonadota</taxon>
        <taxon>Alphaproteobacteria</taxon>
        <taxon>Hyphomicrobiales</taxon>
        <taxon>Rhizobiaceae</taxon>
        <taxon>Rhizobium/Agrobacterium group</taxon>
        <taxon>Rhizobium</taxon>
    </lineage>
</organism>
<feature type="domain" description="HTH cro/C1-type" evidence="2">
    <location>
        <begin position="11"/>
        <end position="65"/>
    </location>
</feature>
<accession>A0AA88JTS1</accession>
<reference evidence="3 4" key="1">
    <citation type="submission" date="2018-08" db="EMBL/GenBank/DDBJ databases">
        <title>Crown Gall in kiwifruit.</title>
        <authorList>
            <person name="Visnovsky S.B."/>
            <person name="Pitman A.R."/>
        </authorList>
    </citation>
    <scope>NUCLEOTIDE SEQUENCE [LARGE SCALE GENOMIC DNA]</scope>
    <source>
        <strain evidence="3 4">SBV_302_78_2</strain>
    </source>
</reference>
<name>A0AA88JTS1_RHIRH</name>
<dbReference type="InterPro" id="IPR010982">
    <property type="entry name" value="Lambda_DNA-bd_dom_sf"/>
</dbReference>
<evidence type="ECO:0000259" key="2">
    <source>
        <dbReference type="PROSITE" id="PS50943"/>
    </source>
</evidence>
<evidence type="ECO:0000313" key="4">
    <source>
        <dbReference type="Proteomes" id="UP000473658"/>
    </source>
</evidence>
<gene>
    <name evidence="3" type="ORF">DXM27_07370</name>
</gene>
<dbReference type="InterPro" id="IPR050807">
    <property type="entry name" value="TransReg_Diox_bact_type"/>
</dbReference>
<dbReference type="PROSITE" id="PS50943">
    <property type="entry name" value="HTH_CROC1"/>
    <property type="match status" value="1"/>
</dbReference>
<dbReference type="CDD" id="cd00093">
    <property type="entry name" value="HTH_XRE"/>
    <property type="match status" value="1"/>
</dbReference>
<dbReference type="Proteomes" id="UP000473658">
    <property type="component" value="Unassembled WGS sequence"/>
</dbReference>
<dbReference type="AlphaFoldDB" id="A0AA88JTS1"/>
<dbReference type="InterPro" id="IPR001387">
    <property type="entry name" value="Cro/C1-type_HTH"/>
</dbReference>
<dbReference type="RefSeq" id="WP_003519954.1">
    <property type="nucleotide sequence ID" value="NZ_QRFF01000002.1"/>
</dbReference>
<dbReference type="SUPFAM" id="SSF47413">
    <property type="entry name" value="lambda repressor-like DNA-binding domains"/>
    <property type="match status" value="1"/>
</dbReference>
<sequence>MEHRERIGWNLRKVRTAKRVTQENLAVDAGVDRTTISGIERGDFNASVDLLARLADALAIDISLFFEVPAEATPPEPLKAGRKRGR</sequence>
<proteinExistence type="predicted"/>
<keyword evidence="1" id="KW-0238">DNA-binding</keyword>
<dbReference type="GO" id="GO:0003677">
    <property type="term" value="F:DNA binding"/>
    <property type="evidence" value="ECO:0007669"/>
    <property type="project" value="UniProtKB-KW"/>
</dbReference>
<dbReference type="Pfam" id="PF01381">
    <property type="entry name" value="HTH_3"/>
    <property type="match status" value="1"/>
</dbReference>
<protein>
    <submittedName>
        <fullName evidence="3">XRE family transcriptional regulator</fullName>
    </submittedName>
</protein>
<dbReference type="SMART" id="SM00530">
    <property type="entry name" value="HTH_XRE"/>
    <property type="match status" value="1"/>
</dbReference>
<dbReference type="GO" id="GO:0005829">
    <property type="term" value="C:cytosol"/>
    <property type="evidence" value="ECO:0007669"/>
    <property type="project" value="TreeGrafter"/>
</dbReference>
<evidence type="ECO:0000313" key="3">
    <source>
        <dbReference type="EMBL" id="KAA3502776.1"/>
    </source>
</evidence>